<dbReference type="OrthoDB" id="9946729at2759"/>
<evidence type="ECO:0000313" key="2">
    <source>
        <dbReference type="RefSeq" id="XP_007951674.1"/>
    </source>
</evidence>
<evidence type="ECO:0000313" key="1">
    <source>
        <dbReference type="Proteomes" id="UP000694850"/>
    </source>
</evidence>
<dbReference type="AlphaFoldDB" id="A0A8B7AVP4"/>
<proteinExistence type="predicted"/>
<sequence length="288" mass="33209">MNIVERQWEMKLEKEQFPDSKPKTTGVGPVILEKGIVVDNEEIFDGAGQSKFVLENLQHCTVHPNLAHFYEPSKPTALHRFLERNKKIKSFMLKVTEYDQDKTLLIMTNNPPPCPINLQGKDITPKYFSKELLAKVKTPEEQESQQQHKPTQDIYLPQMPQKKKGRPWLTPVFPVTLLNDPASKREQWFRFSTDNDFKSEGKYSKAYALQKQKKMYPQLTFSTVCKRDMRQDASQKSESAGLVSKAIWEPLTLSSLLEEKPTRTVPGESAFRNGRAQQWIINNATVIK</sequence>
<gene>
    <name evidence="2" type="primary">TSGA13</name>
</gene>
<dbReference type="Proteomes" id="UP000694850">
    <property type="component" value="Unplaced"/>
</dbReference>
<protein>
    <submittedName>
        <fullName evidence="2">Testis-specific gene 13 protein</fullName>
    </submittedName>
</protein>
<keyword evidence="1" id="KW-1185">Reference proteome</keyword>
<organism evidence="1 2">
    <name type="scientific">Orycteropus afer afer</name>
    <dbReference type="NCBI Taxonomy" id="1230840"/>
    <lineage>
        <taxon>Eukaryota</taxon>
        <taxon>Metazoa</taxon>
        <taxon>Chordata</taxon>
        <taxon>Craniata</taxon>
        <taxon>Vertebrata</taxon>
        <taxon>Euteleostomi</taxon>
        <taxon>Mammalia</taxon>
        <taxon>Eutheria</taxon>
        <taxon>Afrotheria</taxon>
        <taxon>Tubulidentata</taxon>
        <taxon>Orycteropodidae</taxon>
        <taxon>Orycteropus</taxon>
    </lineage>
</organism>
<dbReference type="CTD" id="114960"/>
<reference evidence="2" key="1">
    <citation type="submission" date="2025-08" db="UniProtKB">
        <authorList>
            <consortium name="RefSeq"/>
        </authorList>
    </citation>
    <scope>IDENTIFICATION</scope>
</reference>
<dbReference type="PANTHER" id="PTHR37352">
    <property type="entry name" value="TESTIS-SPECIFIC GENE 13 PROTEIN"/>
    <property type="match status" value="1"/>
</dbReference>
<dbReference type="Pfam" id="PF14994">
    <property type="entry name" value="TSGA13"/>
    <property type="match status" value="1"/>
</dbReference>
<dbReference type="RefSeq" id="XP_007951674.1">
    <property type="nucleotide sequence ID" value="XM_007953483.1"/>
</dbReference>
<accession>A0A8B7AVP4</accession>
<name>A0A8B7AVP4_ORYAF</name>
<dbReference type="PANTHER" id="PTHR37352:SF1">
    <property type="entry name" value="TESTIS-SPECIFIC GENE 13 PROTEIN"/>
    <property type="match status" value="1"/>
</dbReference>
<dbReference type="InterPro" id="IPR029241">
    <property type="entry name" value="TSGA13"/>
</dbReference>
<dbReference type="GeneID" id="103207804"/>